<keyword evidence="2 6" id="KW-0732">Signal</keyword>
<dbReference type="EMBL" id="AP014685">
    <property type="protein sequence ID" value="BAR62439.1"/>
    <property type="molecule type" value="Genomic_DNA"/>
</dbReference>
<evidence type="ECO:0000313" key="9">
    <source>
        <dbReference type="Proteomes" id="UP000063308"/>
    </source>
</evidence>
<comment type="similarity">
    <text evidence="5">Belongs to the Omp25/RopB family.</text>
</comment>
<dbReference type="Proteomes" id="UP000063308">
    <property type="component" value="Chromosome"/>
</dbReference>
<dbReference type="PANTHER" id="PTHR34001">
    <property type="entry name" value="BLL7405 PROTEIN"/>
    <property type="match status" value="1"/>
</dbReference>
<keyword evidence="3" id="KW-0472">Membrane</keyword>
<feature type="signal peptide" evidence="6">
    <location>
        <begin position="1"/>
        <end position="24"/>
    </location>
</feature>
<accession>A0A0E4BW18</accession>
<dbReference type="AlphaFoldDB" id="A0A0E4BW18"/>
<dbReference type="Gene3D" id="2.40.160.20">
    <property type="match status" value="1"/>
</dbReference>
<feature type="chain" id="PRO_5002418890" evidence="6">
    <location>
        <begin position="25"/>
        <end position="283"/>
    </location>
</feature>
<evidence type="ECO:0000256" key="6">
    <source>
        <dbReference type="SAM" id="SignalP"/>
    </source>
</evidence>
<dbReference type="InterPro" id="IPR011250">
    <property type="entry name" value="OMP/PagP_B-barrel"/>
</dbReference>
<protein>
    <submittedName>
        <fullName evidence="8">Putative outer-membrane immunogenic proteinprecursor</fullName>
    </submittedName>
</protein>
<evidence type="ECO:0000259" key="7">
    <source>
        <dbReference type="Pfam" id="PF13505"/>
    </source>
</evidence>
<dbReference type="Pfam" id="PF13505">
    <property type="entry name" value="OMP_b-brl"/>
    <property type="match status" value="1"/>
</dbReference>
<organism evidence="8 9">
    <name type="scientific">Bradyrhizobium diazoefficiens</name>
    <dbReference type="NCBI Taxonomy" id="1355477"/>
    <lineage>
        <taxon>Bacteria</taxon>
        <taxon>Pseudomonadati</taxon>
        <taxon>Pseudomonadota</taxon>
        <taxon>Alphaproteobacteria</taxon>
        <taxon>Hyphomicrobiales</taxon>
        <taxon>Nitrobacteraceae</taxon>
        <taxon>Bradyrhizobium</taxon>
    </lineage>
</organism>
<gene>
    <name evidence="8" type="ORF">NK6_9300</name>
</gene>
<keyword evidence="4" id="KW-0998">Cell outer membrane</keyword>
<reference evidence="8 9" key="1">
    <citation type="submission" date="2014-11" db="EMBL/GenBank/DDBJ databases">
        <title>Symbiosis island explosion on the genome of extra-slow-growing strains of soybean bradyrhizobia with massive insertion sequences.</title>
        <authorList>
            <person name="Iida T."/>
            <person name="Minamisawa K."/>
        </authorList>
    </citation>
    <scope>NUCLEOTIDE SEQUENCE [LARGE SCALE GENOMIC DNA]</scope>
    <source>
        <strain evidence="8 9">NK6</strain>
    </source>
</reference>
<evidence type="ECO:0000256" key="4">
    <source>
        <dbReference type="ARBA" id="ARBA00023237"/>
    </source>
</evidence>
<dbReference type="SUPFAM" id="SSF56925">
    <property type="entry name" value="OMPA-like"/>
    <property type="match status" value="1"/>
</dbReference>
<evidence type="ECO:0000256" key="1">
    <source>
        <dbReference type="ARBA" id="ARBA00004442"/>
    </source>
</evidence>
<evidence type="ECO:0000256" key="5">
    <source>
        <dbReference type="ARBA" id="ARBA00038306"/>
    </source>
</evidence>
<evidence type="ECO:0000313" key="8">
    <source>
        <dbReference type="EMBL" id="BAR62439.1"/>
    </source>
</evidence>
<comment type="subcellular location">
    <subcellularLocation>
        <location evidence="1">Cell outer membrane</location>
    </subcellularLocation>
</comment>
<name>A0A0E4BW18_9BRAD</name>
<evidence type="ECO:0000256" key="3">
    <source>
        <dbReference type="ARBA" id="ARBA00023136"/>
    </source>
</evidence>
<dbReference type="PANTHER" id="PTHR34001:SF3">
    <property type="entry name" value="BLL7405 PROTEIN"/>
    <property type="match status" value="1"/>
</dbReference>
<dbReference type="InterPro" id="IPR027385">
    <property type="entry name" value="Beta-barrel_OMP"/>
</dbReference>
<dbReference type="RefSeq" id="WP_060912305.1">
    <property type="nucleotide sequence ID" value="NZ_JAFCKD010000032.1"/>
</dbReference>
<feature type="domain" description="Outer membrane protein beta-barrel" evidence="7">
    <location>
        <begin position="39"/>
        <end position="274"/>
    </location>
</feature>
<dbReference type="InterPro" id="IPR051692">
    <property type="entry name" value="OMP-like"/>
</dbReference>
<dbReference type="GO" id="GO:0009279">
    <property type="term" value="C:cell outer membrane"/>
    <property type="evidence" value="ECO:0007669"/>
    <property type="project" value="UniProtKB-SubCell"/>
</dbReference>
<proteinExistence type="inferred from homology"/>
<sequence length="283" mass="29070">MKNFEKLVLAGVVAVGAAWGTAHAADLAPTYKMPVKAIAPVQTWNGFYVGGNVGYDWSTGSTGISVLSTDPALAAPLAALVAAGSFPTALSPSAKGVIGGVQAGYNWQVAPQWLVGLEADFEGADVKGTTTQALAPVGFDATSTTVSKGIDWFGTVRGRVGVLVAPQWLLYGTGGFAYGRTKSSFSTTDVTGGCIVGATICASGASSGTSTGWTAGAGTEVMFAPNWSFKAEYLYVDLGRRTLNVASSTVPAIVFTTSTPFREQIARVGVNYHFSAGPVVAKY</sequence>
<evidence type="ECO:0000256" key="2">
    <source>
        <dbReference type="ARBA" id="ARBA00022729"/>
    </source>
</evidence>